<comment type="subcellular location">
    <subcellularLocation>
        <location evidence="1">Cell membrane</location>
        <topology evidence="1">Multi-pass membrane protein</topology>
    </subcellularLocation>
</comment>
<keyword evidence="12" id="KW-1185">Reference proteome</keyword>
<evidence type="ECO:0000256" key="3">
    <source>
        <dbReference type="ARBA" id="ARBA00022692"/>
    </source>
</evidence>
<dbReference type="Pfam" id="PF00001">
    <property type="entry name" value="7tm_1"/>
    <property type="match status" value="1"/>
</dbReference>
<keyword evidence="3 9" id="KW-0812">Transmembrane</keyword>
<keyword evidence="4 9" id="KW-1133">Transmembrane helix</keyword>
<evidence type="ECO:0000256" key="1">
    <source>
        <dbReference type="ARBA" id="ARBA00004651"/>
    </source>
</evidence>
<dbReference type="GO" id="GO:0005886">
    <property type="term" value="C:plasma membrane"/>
    <property type="evidence" value="ECO:0007669"/>
    <property type="project" value="UniProtKB-SubCell"/>
</dbReference>
<feature type="transmembrane region" description="Helical" evidence="9">
    <location>
        <begin position="184"/>
        <end position="206"/>
    </location>
</feature>
<dbReference type="Proteomes" id="UP000288216">
    <property type="component" value="Unassembled WGS sequence"/>
</dbReference>
<dbReference type="InterPro" id="IPR000276">
    <property type="entry name" value="GPCR_Rhodpsn"/>
</dbReference>
<evidence type="ECO:0000256" key="8">
    <source>
        <dbReference type="ARBA" id="ARBA00023224"/>
    </source>
</evidence>
<feature type="transmembrane region" description="Helical" evidence="9">
    <location>
        <begin position="128"/>
        <end position="149"/>
    </location>
</feature>
<evidence type="ECO:0000313" key="12">
    <source>
        <dbReference type="Proteomes" id="UP000288216"/>
    </source>
</evidence>
<keyword evidence="8" id="KW-0807">Transducer</keyword>
<evidence type="ECO:0000256" key="5">
    <source>
        <dbReference type="ARBA" id="ARBA00023040"/>
    </source>
</evidence>
<protein>
    <recommendedName>
        <fullName evidence="10">G-protein coupled receptors family 1 profile domain-containing protein</fullName>
    </recommendedName>
</protein>
<feature type="transmembrane region" description="Helical" evidence="9">
    <location>
        <begin position="45"/>
        <end position="71"/>
    </location>
</feature>
<dbReference type="OMA" id="FLYWRIM"/>
<dbReference type="OrthoDB" id="10040416at2759"/>
<accession>A0A401NXW1</accession>
<evidence type="ECO:0000256" key="2">
    <source>
        <dbReference type="ARBA" id="ARBA00022475"/>
    </source>
</evidence>
<keyword evidence="6 9" id="KW-0472">Membrane</keyword>
<keyword evidence="5" id="KW-0297">G-protein coupled receptor</keyword>
<dbReference type="PRINTS" id="PR00237">
    <property type="entry name" value="GPCRRHODOPSN"/>
</dbReference>
<feature type="transmembrane region" description="Helical" evidence="9">
    <location>
        <begin position="13"/>
        <end position="33"/>
    </location>
</feature>
<evidence type="ECO:0000313" key="11">
    <source>
        <dbReference type="EMBL" id="GCB65719.1"/>
    </source>
</evidence>
<dbReference type="STRING" id="75743.A0A401NXW1"/>
<dbReference type="PROSITE" id="PS50262">
    <property type="entry name" value="G_PROTEIN_RECEP_F1_2"/>
    <property type="match status" value="1"/>
</dbReference>
<name>A0A401NXW1_SCYTO</name>
<comment type="caution">
    <text evidence="11">The sequence shown here is derived from an EMBL/GenBank/DDBJ whole genome shotgun (WGS) entry which is preliminary data.</text>
</comment>
<gene>
    <name evidence="11" type="ORF">scyTo_0013491</name>
</gene>
<reference evidence="11 12" key="1">
    <citation type="journal article" date="2018" name="Nat. Ecol. Evol.">
        <title>Shark genomes provide insights into elasmobranch evolution and the origin of vertebrates.</title>
        <authorList>
            <person name="Hara Y"/>
            <person name="Yamaguchi K"/>
            <person name="Onimaru K"/>
            <person name="Kadota M"/>
            <person name="Koyanagi M"/>
            <person name="Keeley SD"/>
            <person name="Tatsumi K"/>
            <person name="Tanaka K"/>
            <person name="Motone F"/>
            <person name="Kageyama Y"/>
            <person name="Nozu R"/>
            <person name="Adachi N"/>
            <person name="Nishimura O"/>
            <person name="Nakagawa R"/>
            <person name="Tanegashima C"/>
            <person name="Kiyatake I"/>
            <person name="Matsumoto R"/>
            <person name="Murakumo K"/>
            <person name="Nishida K"/>
            <person name="Terakita A"/>
            <person name="Kuratani S"/>
            <person name="Sato K"/>
            <person name="Hyodo S Kuraku.S."/>
        </authorList>
    </citation>
    <scope>NUCLEOTIDE SEQUENCE [LARGE SCALE GENOMIC DNA]</scope>
</reference>
<dbReference type="InterPro" id="IPR017452">
    <property type="entry name" value="GPCR_Rhodpsn_7TM"/>
</dbReference>
<evidence type="ECO:0000256" key="9">
    <source>
        <dbReference type="SAM" id="Phobius"/>
    </source>
</evidence>
<feature type="transmembrane region" description="Helical" evidence="9">
    <location>
        <begin position="83"/>
        <end position="107"/>
    </location>
</feature>
<keyword evidence="2" id="KW-1003">Cell membrane</keyword>
<feature type="transmembrane region" description="Helical" evidence="9">
    <location>
        <begin position="236"/>
        <end position="260"/>
    </location>
</feature>
<organism evidence="11 12">
    <name type="scientific">Scyliorhinus torazame</name>
    <name type="common">Cloudy catshark</name>
    <name type="synonym">Catulus torazame</name>
    <dbReference type="NCBI Taxonomy" id="75743"/>
    <lineage>
        <taxon>Eukaryota</taxon>
        <taxon>Metazoa</taxon>
        <taxon>Chordata</taxon>
        <taxon>Craniata</taxon>
        <taxon>Vertebrata</taxon>
        <taxon>Chondrichthyes</taxon>
        <taxon>Elasmobranchii</taxon>
        <taxon>Galeomorphii</taxon>
        <taxon>Galeoidea</taxon>
        <taxon>Carcharhiniformes</taxon>
        <taxon>Scyliorhinidae</taxon>
        <taxon>Scyliorhinus</taxon>
    </lineage>
</organism>
<dbReference type="PANTHER" id="PTHR46272:SF6">
    <property type="entry name" value="G-PROTEIN COUPLED RECEPTOR 139-RELATED"/>
    <property type="match status" value="1"/>
</dbReference>
<keyword evidence="7" id="KW-0675">Receptor</keyword>
<evidence type="ECO:0000256" key="7">
    <source>
        <dbReference type="ARBA" id="ARBA00023170"/>
    </source>
</evidence>
<evidence type="ECO:0000256" key="6">
    <source>
        <dbReference type="ARBA" id="ARBA00023136"/>
    </source>
</evidence>
<dbReference type="GO" id="GO:0004930">
    <property type="term" value="F:G protein-coupled receptor activity"/>
    <property type="evidence" value="ECO:0007669"/>
    <property type="project" value="UniProtKB-KW"/>
</dbReference>
<evidence type="ECO:0000259" key="10">
    <source>
        <dbReference type="PROSITE" id="PS50262"/>
    </source>
</evidence>
<feature type="domain" description="G-protein coupled receptors family 1 profile" evidence="10">
    <location>
        <begin position="25"/>
        <end position="297"/>
    </location>
</feature>
<dbReference type="Gene3D" id="1.20.1070.10">
    <property type="entry name" value="Rhodopsin 7-helix transmembrane proteins"/>
    <property type="match status" value="1"/>
</dbReference>
<sequence>MREPTVLHQIEDIYYSCLAVVGVPVNSVAILILSQGKCGLSKCITCYLVAMAMADLLVIITDVILFTVIPFHFPGTYLDTTPAISLVHVLLSAATDISVWFTVAFTFDRFVVICCQKLKTKYCTEQTAAVVIMTMSVISCLKNTAWYFIYEPEYMIGNVPWGCVISMSFYTEAVWAAFDFASMILTPLLPFILIFLLSGLTVRHIFVTSRIRRNLLNQSKSEVHTDSEMENRRKSIILLFTISGSFILLWLTNVVYFLYWRIMNVRDYTGPHDPGYITEHSGYMLQLLSTCTNTCIYAVTQTKFREQLKNAVKYPFTAIVKLIK</sequence>
<evidence type="ECO:0000256" key="4">
    <source>
        <dbReference type="ARBA" id="ARBA00022989"/>
    </source>
</evidence>
<proteinExistence type="predicted"/>
<dbReference type="AlphaFoldDB" id="A0A401NXW1"/>
<dbReference type="PANTHER" id="PTHR46272">
    <property type="entry name" value="G_PROTEIN_RECEP_F1_2 DOMAIN-CONTAINING PROTEIN"/>
    <property type="match status" value="1"/>
</dbReference>
<dbReference type="InterPro" id="IPR052477">
    <property type="entry name" value="Orphan_GPCR1"/>
</dbReference>
<dbReference type="SUPFAM" id="SSF81321">
    <property type="entry name" value="Family A G protein-coupled receptor-like"/>
    <property type="match status" value="1"/>
</dbReference>
<dbReference type="EMBL" id="BFAA01006915">
    <property type="protein sequence ID" value="GCB65719.1"/>
    <property type="molecule type" value="Genomic_DNA"/>
</dbReference>